<protein>
    <submittedName>
        <fullName evidence="1">Uncharacterized protein</fullName>
    </submittedName>
</protein>
<reference evidence="2" key="2">
    <citation type="submission" date="2019-12" db="EMBL/GenBank/DDBJ databases">
        <title>Genome sequencing and annotation of Brassica cretica.</title>
        <authorList>
            <person name="Studholme D.J."/>
            <person name="Sarris P."/>
        </authorList>
    </citation>
    <scope>NUCLEOTIDE SEQUENCE</scope>
    <source>
        <strain evidence="2">PFS-109/04</strain>
        <tissue evidence="2">Leaf</tissue>
    </source>
</reference>
<dbReference type="Proteomes" id="UP000712600">
    <property type="component" value="Unassembled WGS sequence"/>
</dbReference>
<organism evidence="1">
    <name type="scientific">Brassica cretica</name>
    <name type="common">Mustard</name>
    <dbReference type="NCBI Taxonomy" id="69181"/>
    <lineage>
        <taxon>Eukaryota</taxon>
        <taxon>Viridiplantae</taxon>
        <taxon>Streptophyta</taxon>
        <taxon>Embryophyta</taxon>
        <taxon>Tracheophyta</taxon>
        <taxon>Spermatophyta</taxon>
        <taxon>Magnoliopsida</taxon>
        <taxon>eudicotyledons</taxon>
        <taxon>Gunneridae</taxon>
        <taxon>Pentapetalae</taxon>
        <taxon>rosids</taxon>
        <taxon>malvids</taxon>
        <taxon>Brassicales</taxon>
        <taxon>Brassicaceae</taxon>
        <taxon>Brassiceae</taxon>
        <taxon>Brassica</taxon>
    </lineage>
</organism>
<evidence type="ECO:0000313" key="2">
    <source>
        <dbReference type="EMBL" id="KAF3510018.1"/>
    </source>
</evidence>
<evidence type="ECO:0000313" key="1">
    <source>
        <dbReference type="EMBL" id="KAF2614810.1"/>
    </source>
</evidence>
<dbReference type="EMBL" id="QGKX02001521">
    <property type="protein sequence ID" value="KAF3510018.1"/>
    <property type="molecule type" value="Genomic_DNA"/>
</dbReference>
<name>A0A8S9M407_BRACR</name>
<comment type="caution">
    <text evidence="1">The sequence shown here is derived from an EMBL/GenBank/DDBJ whole genome shotgun (WGS) entry which is preliminary data.</text>
</comment>
<dbReference type="EMBL" id="QGKY02000089">
    <property type="protein sequence ID" value="KAF2614810.1"/>
    <property type="molecule type" value="Genomic_DNA"/>
</dbReference>
<dbReference type="AlphaFoldDB" id="A0A8S9M407"/>
<accession>A0A8S9M407</accession>
<sequence length="70" mass="7204">MNAPATGSHTFCICSLLGFELKNQEYCEGTHQESEAGIGVWSSCNQVGLESISAEAISLITGGGVTSAIP</sequence>
<reference evidence="1" key="1">
    <citation type="submission" date="2019-12" db="EMBL/GenBank/DDBJ databases">
        <title>Genome sequencing and annotation of Brassica cretica.</title>
        <authorList>
            <person name="Studholme D.J."/>
            <person name="Sarris P.F."/>
        </authorList>
    </citation>
    <scope>NUCLEOTIDE SEQUENCE</scope>
    <source>
        <strain evidence="1">PFS-102/07</strain>
        <tissue evidence="1">Leaf</tissue>
    </source>
</reference>
<gene>
    <name evidence="2" type="ORF">F2Q69_00001747</name>
    <name evidence="1" type="ORF">F2Q70_00008433</name>
</gene>
<proteinExistence type="predicted"/>